<feature type="region of interest" description="Disordered" evidence="2">
    <location>
        <begin position="3034"/>
        <end position="3053"/>
    </location>
</feature>
<feature type="compositionally biased region" description="Low complexity" evidence="2">
    <location>
        <begin position="3012"/>
        <end position="3022"/>
    </location>
</feature>
<feature type="compositionally biased region" description="Basic and acidic residues" evidence="2">
    <location>
        <begin position="1512"/>
        <end position="1521"/>
    </location>
</feature>
<feature type="compositionally biased region" description="Low complexity" evidence="2">
    <location>
        <begin position="1611"/>
        <end position="1624"/>
    </location>
</feature>
<feature type="region of interest" description="Disordered" evidence="2">
    <location>
        <begin position="49"/>
        <end position="81"/>
    </location>
</feature>
<feature type="compositionally biased region" description="Polar residues" evidence="2">
    <location>
        <begin position="2513"/>
        <end position="2523"/>
    </location>
</feature>
<feature type="compositionally biased region" description="Basic and acidic residues" evidence="2">
    <location>
        <begin position="2526"/>
        <end position="2550"/>
    </location>
</feature>
<dbReference type="InterPro" id="IPR011598">
    <property type="entry name" value="bHLH_dom"/>
</dbReference>
<feature type="compositionally biased region" description="Polar residues" evidence="2">
    <location>
        <begin position="629"/>
        <end position="638"/>
    </location>
</feature>
<feature type="compositionally biased region" description="Basic and acidic residues" evidence="2">
    <location>
        <begin position="257"/>
        <end position="268"/>
    </location>
</feature>
<feature type="region of interest" description="Disordered" evidence="2">
    <location>
        <begin position="933"/>
        <end position="1046"/>
    </location>
</feature>
<sequence>MAQANKEHCIKRPLLQVKPLNQYWSEKDLSESIDRPFVSVTKLEPRRNDLQYIGSKPKSSPPNQEPTLKDLTDSPINQETGLNRKGCLKHQKKFLSIKTSDDNCRHCVSVFTSVKEAFQTLSREGLCETPLVCLENVFKSTSGHIKSVNIADVKKLMNRSQSDIQKQHQENFEAELRKRLQRKSPVENNYKDSSMEDTADRCLDVYCDTPVKQNPTGKGKAKGRKKAIDGQSPKASPVKQSTAENCVAGNVEASDGTYDHGAEEDKQVKGKKKGKGSPSKKSKTPVVDTLFGDYTKSTPEKQVTKKRKPKVKIDHGTPDIEIDSTSYTPSPNSSNKKSSLKLSASGLCTPSLGKELHIQINHNDSAHSSASPSKDSSCLEPAGSPSSLSPSKELGRRIRAPNMRYSDNILLLPLKSPRRSRSPKGSAEKEGFPGTPEDSPREGISPEKGKKSEEGQSSQLYSLLTNKAQSNKVVIEEPVSDHKQSNIDTSLKEKDTSPKSSHSKSSPLTNGVVDGLETKSEKSSEKTKKKRKKKTDKGTADAPKPKSTAKSEKKLESPQKVKSSKSGAVRVLQFDENEEKTEKLSPEEDKTVKPKAPGKGKKIATPKKPKKTTEKGKKAVAKSSPGVLESSSMNQSADMSELSESRSGSVNTPATSAHSAESGASKSFNLFSLIAKVKDNMSSVTFPEFADEVLLIAEEEDTSKEDLNESSENNSKAESENAEYNPDSSEIVDDFFSADFLKVSPKRLVKSPSREAQNHQETNVNEESSSKQSLAKLENIQIKKNVSLDTVNDDTVTSSTSQVSPIRTKTLDGTAKKDDCVKNSSLELFDEKKLEESSSSIDPTAPLTIDTQERRNIFDAIMTDYPSPNNVKENSESSEKEREKSEMDEYSSNLQANCDNKTISPKVNDNLSISLQGDKSIIEKIQVKLGIPVEECSEQLKSNSKCDSPKKMLDTGRSPTKPIPSPVKKRVPSSALDEEKEHNSTKGSSDFEIVMDTVDDQPLAMEMDSDSTPSPPPDERAGSGRPVPRMSTQRSTKEPAPLSVLSSVESEVKDKMCAFTSTSLNKYLDTKTNRKVKLSRPVKLNDSEERLVEDSEDEMEDVTEMPEQYNEFSGMIEQCEPSFDEVDGVLFTSFSNEEALNAHVKVERKSKIGKNESILLGMARMRNLRERQNQIRNSVHQKKDARLKALKEQYKINQSLQGMHLVLMKYQRLFKRELILQLMAKEQESPGSIRGKTPKKTSDITQIKGWKHKFGADDDSLDMKANMGKLHWRTEERLLRNHDPEKLKQMGLELKKKRRKNLVFTIRKGMSKGDPSKGDKMELAAQADEEGNIMEGEVERLDGESSIGQELIEMGYEIIDSEKQKLRDKKQREKYKKYLMIKLKLNSEDIDILKKLGGQRLRSALKSESPKKLLPPRPPTSQGTEDGDKDGENTKDSTPESPSKKKRKRKKNYFNIITLNSSMANAAVSALHSKFVVKKKKAKAVKAIKQEPVDPDFDEKKEQIEGEAAGNKAEKKTEEKKDADGQMKEVFDKMCDKPGCRYGCICHLCRFSGESSEALDKKNAEKKCTKEYCRLGCICDDSHEKVGKQHCGKPECMIECTCEQVPSGRNSRSSSQGERLSSGGNSEDNQSNPPEEISAKKGGKKNEVIPRRKSTYRLAKNLDAVSRKAMLVYEASEKYETQKTRNRRKQEFGDGSTYPHPDPRPLSQASSIPVTPVTTLGSSLQRKPPVTLGHNTVPIQPKTGGAAISVPQPKTVQATQSELLRRFTENIKPQKKSDDTEMALFDSDSDGEDVQEVYSCARVDAHYYRGSHPKKCTCGKDHIQSRAVSSQCLPQSGGGQSVSSGLSALQQRLTGKHLAEAVWQTQWVCLKSNKPPTENEGQAVKLLEILSNCNWEPHKQKILSRISRQISLVHGDGHTLADGYPPPCLIHIGEFEIEFLPKSSKPATIPPEVRNNMPSAIFSIRVRISLRDLNFPKLFKALPLACTPKTKTISRTVTSLSQNVNVTTSSESVNKSGMSVTGISGFSRLQINKHSIQKDVNSSSDRSHLHPFSAQQMSHMKPSQLLTSIQTLTTSVPLQSSGVRTLAPNTVTLSKVLPAGPTASPTIIVSSTVAESISTTSLISTRIHSSVSSSAGKAGTSLLQASTSASASAPQQNLVINSERPSLSVPCTTQEVKSTAKETETTSTTDAILPSSSSAPVPTHLISNPINVIATSVVTVTTSVTTGRPVTAVSVEQRAVSLIRHPLNQAPQTGVNKTTLASLQSVLQNKAVSSSASSITAAKPLTTPSSTPVLPTSTCTSEVKVPGNNNAMQVHDLRPPASLSIAQVQEKVCVLGPKSSPVTLLGPFTSPSSIPKVLPQMKIVQSSVVDKDGKPVIHLVPFTGAVGGKTLPMTTVIKSLPVGNAGGQQAGTTGVTKNPTNVYTLSDVSTTTTNVAHISNTSTTVTQSTAPAMSEKVQGPMLPQHGDQILLVSSDENNIKLLNKLKKNENRKNPSDNSIKAEESKKVEDENNAGENIDQSSLSVKRKLDDEPIEERKKVKTSDNEDKKLADVSSNVRDSDSVLAKILMSDAVKERYTKYRDIKADNVRNEGEIKQEVSSESNNSKLKGSIENIEKTQDADFDSDCGSPDNRHSQNAAELDSSCDKSDESDATVVGGIDAEQKEAEGGKIESTVEKSTEDQATGSKTEEVYSEKDHPEVIHILDSPVKKPFSKPSEESKGNIVSDETDSLASSTKETLKRRLSQEAETDSGKKLRTEDEDSQKMKTEENAEENEEELCMTVEDTDDMAVIIPNEDCVEIVNSSDEEVDIETEIETSMNKLLRKQSDTVWEFFNPNCNVHCISKKPHAKRKTNLQAISNSFRDEIHFKEGVLNDDKTRKVQQKKAREKQRREDMRQAFKTLAESMYGEDRDNTKYCEILNHTEPKVQLLNKAKEKISQMEEMSRLMMSENQSSQARNTLLKDRLQNLKEHIIKERGMPWMVLQAHLDKIAKVCKKIFQNMPAIRRQRAMERRASAGSPGSASKGNQQVLYKRSGILSRPSSSATSTATNGPVPIQMVSSEQVRTMAKHQEMARARENIPARPDIYIDYAEEENEICEDILRREEKKRRKQIHDVNINDDLSFEIGDLPSLFRKSEYTGGPSFVDSNSKTPGNEVSISETDDDRVIIADDYDDSGKKSVYRLNSSNPVVEVPMNNSGKIAIASLQNEALQNSSQCEDSFEEEERPMLVISEVKSLSDDS</sequence>
<feature type="compositionally biased region" description="Polar residues" evidence="2">
    <location>
        <begin position="2167"/>
        <end position="2176"/>
    </location>
</feature>
<keyword evidence="1" id="KW-0175">Coiled coil</keyword>
<feature type="compositionally biased region" description="Basic residues" evidence="2">
    <location>
        <begin position="269"/>
        <end position="283"/>
    </location>
</feature>
<dbReference type="EnsemblMetazoa" id="G24497.16">
    <property type="protein sequence ID" value="G24497.16:cds"/>
    <property type="gene ID" value="G24497"/>
</dbReference>
<feature type="compositionally biased region" description="Basic and acidic residues" evidence="2">
    <location>
        <begin position="2659"/>
        <end position="2678"/>
    </location>
</feature>
<feature type="compositionally biased region" description="Basic and acidic residues" evidence="2">
    <location>
        <begin position="2577"/>
        <end position="2597"/>
    </location>
</feature>
<feature type="compositionally biased region" description="Basic and acidic residues" evidence="2">
    <location>
        <begin position="479"/>
        <end position="497"/>
    </location>
</feature>
<feature type="region of interest" description="Disordered" evidence="2">
    <location>
        <begin position="3005"/>
        <end position="3025"/>
    </location>
</feature>
<feature type="compositionally biased region" description="Low complexity" evidence="2">
    <location>
        <begin position="498"/>
        <end position="507"/>
    </location>
</feature>
<name>A0A8W8KM27_MAGGI</name>
<feature type="compositionally biased region" description="Polar residues" evidence="2">
    <location>
        <begin position="1707"/>
        <end position="1725"/>
    </location>
</feature>
<feature type="region of interest" description="Disordered" evidence="2">
    <location>
        <begin position="1679"/>
        <end position="1728"/>
    </location>
</feature>
<dbReference type="Proteomes" id="UP000005408">
    <property type="component" value="Unassembled WGS sequence"/>
</dbReference>
<feature type="region of interest" description="Disordered" evidence="2">
    <location>
        <begin position="1605"/>
        <end position="1652"/>
    </location>
</feature>
<accession>A0A8W8KM27</accession>
<feature type="region of interest" description="Disordered" evidence="2">
    <location>
        <begin position="2167"/>
        <end position="2200"/>
    </location>
</feature>
<keyword evidence="5" id="KW-1185">Reference proteome</keyword>
<feature type="region of interest" description="Disordered" evidence="2">
    <location>
        <begin position="1496"/>
        <end position="1521"/>
    </location>
</feature>
<feature type="compositionally biased region" description="Basic residues" evidence="2">
    <location>
        <begin position="596"/>
        <end position="610"/>
    </location>
</feature>
<feature type="compositionally biased region" description="Polar residues" evidence="2">
    <location>
        <begin position="890"/>
        <end position="906"/>
    </location>
</feature>
<feature type="compositionally biased region" description="Polar residues" evidence="2">
    <location>
        <begin position="455"/>
        <end position="472"/>
    </location>
</feature>
<dbReference type="PROSITE" id="PS50888">
    <property type="entry name" value="BHLH"/>
    <property type="match status" value="1"/>
</dbReference>
<evidence type="ECO:0000313" key="4">
    <source>
        <dbReference type="EnsemblMetazoa" id="G24497.16:cds"/>
    </source>
</evidence>
<feature type="compositionally biased region" description="Low complexity" evidence="2">
    <location>
        <begin position="361"/>
        <end position="376"/>
    </location>
</feature>
<proteinExistence type="predicted"/>
<feature type="compositionally biased region" description="Basic and acidic residues" evidence="2">
    <location>
        <begin position="873"/>
        <end position="887"/>
    </location>
</feature>
<feature type="region of interest" description="Disordered" evidence="2">
    <location>
        <begin position="213"/>
        <end position="663"/>
    </location>
</feature>
<feature type="compositionally biased region" description="Basic and acidic residues" evidence="2">
    <location>
        <begin position="580"/>
        <end position="592"/>
    </location>
</feature>
<feature type="region of interest" description="Disordered" evidence="2">
    <location>
        <begin position="832"/>
        <end position="906"/>
    </location>
</feature>
<feature type="region of interest" description="Disordered" evidence="2">
    <location>
        <begin position="1403"/>
        <end position="1449"/>
    </location>
</feature>
<feature type="compositionally biased region" description="Polar residues" evidence="2">
    <location>
        <begin position="2442"/>
        <end position="2451"/>
    </location>
</feature>
<feature type="compositionally biased region" description="Basic and acidic residues" evidence="2">
    <location>
        <begin position="438"/>
        <end position="454"/>
    </location>
</feature>
<organism evidence="4 5">
    <name type="scientific">Magallana gigas</name>
    <name type="common">Pacific oyster</name>
    <name type="synonym">Crassostrea gigas</name>
    <dbReference type="NCBI Taxonomy" id="29159"/>
    <lineage>
        <taxon>Eukaryota</taxon>
        <taxon>Metazoa</taxon>
        <taxon>Spiralia</taxon>
        <taxon>Lophotrochozoa</taxon>
        <taxon>Mollusca</taxon>
        <taxon>Bivalvia</taxon>
        <taxon>Autobranchia</taxon>
        <taxon>Pteriomorphia</taxon>
        <taxon>Ostreida</taxon>
        <taxon>Ostreoidea</taxon>
        <taxon>Ostreidae</taxon>
        <taxon>Magallana</taxon>
    </lineage>
</organism>
<feature type="compositionally biased region" description="Basic and acidic residues" evidence="2">
    <location>
        <begin position="2487"/>
        <end position="2509"/>
    </location>
</feature>
<feature type="coiled-coil region" evidence="1">
    <location>
        <begin position="2927"/>
        <end position="2968"/>
    </location>
</feature>
<feature type="region of interest" description="Disordered" evidence="2">
    <location>
        <begin position="700"/>
        <end position="729"/>
    </location>
</feature>
<feature type="region of interest" description="Disordered" evidence="2">
    <location>
        <begin position="747"/>
        <end position="776"/>
    </location>
</feature>
<dbReference type="Pfam" id="PF16059">
    <property type="entry name" value="MGA_dom"/>
    <property type="match status" value="1"/>
</dbReference>
<feature type="region of interest" description="Disordered" evidence="2">
    <location>
        <begin position="3136"/>
        <end position="3155"/>
    </location>
</feature>
<feature type="compositionally biased region" description="Low complexity" evidence="2">
    <location>
        <begin position="324"/>
        <end position="345"/>
    </location>
</feature>
<evidence type="ECO:0000256" key="1">
    <source>
        <dbReference type="SAM" id="Coils"/>
    </source>
</evidence>
<feature type="region of interest" description="Disordered" evidence="2">
    <location>
        <begin position="2577"/>
        <end position="2775"/>
    </location>
</feature>
<feature type="compositionally biased region" description="Polar residues" evidence="2">
    <location>
        <begin position="3141"/>
        <end position="3155"/>
    </location>
</feature>
<feature type="domain" description="BHLH" evidence="3">
    <location>
        <begin position="2876"/>
        <end position="2937"/>
    </location>
</feature>
<evidence type="ECO:0000313" key="5">
    <source>
        <dbReference type="Proteomes" id="UP000005408"/>
    </source>
</evidence>
<dbReference type="InterPro" id="IPR036638">
    <property type="entry name" value="HLH_DNA-bd_sf"/>
</dbReference>
<feature type="compositionally biased region" description="Basic and acidic residues" evidence="2">
    <location>
        <begin position="2735"/>
        <end position="2767"/>
    </location>
</feature>
<reference evidence="4" key="1">
    <citation type="submission" date="2022-08" db="UniProtKB">
        <authorList>
            <consortium name="EnsemblMetazoa"/>
        </authorList>
    </citation>
    <scope>IDENTIFICATION</scope>
    <source>
        <strain evidence="4">05x7-T-G4-1.051#20</strain>
    </source>
</reference>
<feature type="region of interest" description="Disordered" evidence="2">
    <location>
        <begin position="2487"/>
        <end position="2555"/>
    </location>
</feature>
<dbReference type="Gene3D" id="4.10.280.10">
    <property type="entry name" value="Helix-loop-helix DNA-binding domain"/>
    <property type="match status" value="1"/>
</dbReference>
<feature type="compositionally biased region" description="Basic and acidic residues" evidence="2">
    <location>
        <begin position="516"/>
        <end position="526"/>
    </location>
</feature>
<feature type="region of interest" description="Disordered" evidence="2">
    <location>
        <begin position="2442"/>
        <end position="2461"/>
    </location>
</feature>
<dbReference type="InterPro" id="IPR032060">
    <property type="entry name" value="MGA_dom"/>
</dbReference>
<feature type="compositionally biased region" description="Basic and acidic residues" evidence="2">
    <location>
        <begin position="2685"/>
        <end position="2700"/>
    </location>
</feature>
<feature type="compositionally biased region" description="Polar residues" evidence="2">
    <location>
        <begin position="759"/>
        <end position="773"/>
    </location>
</feature>
<dbReference type="SUPFAM" id="SSF47459">
    <property type="entry name" value="HLH, helix-loop-helix DNA-binding domain"/>
    <property type="match status" value="1"/>
</dbReference>
<evidence type="ECO:0000259" key="3">
    <source>
        <dbReference type="PROSITE" id="PS50888"/>
    </source>
</evidence>
<feature type="compositionally biased region" description="Polar residues" evidence="2">
    <location>
        <begin position="645"/>
        <end position="663"/>
    </location>
</feature>
<evidence type="ECO:0000256" key="2">
    <source>
        <dbReference type="SAM" id="MobiDB-lite"/>
    </source>
</evidence>
<dbReference type="GO" id="GO:0046983">
    <property type="term" value="F:protein dimerization activity"/>
    <property type="evidence" value="ECO:0007669"/>
    <property type="project" value="InterPro"/>
</dbReference>
<protein>
    <recommendedName>
        <fullName evidence="3">BHLH domain-containing protein</fullName>
    </recommendedName>
</protein>
<feature type="compositionally biased region" description="Basic and acidic residues" evidence="2">
    <location>
        <begin position="549"/>
        <end position="559"/>
    </location>
</feature>